<dbReference type="OrthoDB" id="9049620at2759"/>
<keyword evidence="5" id="KW-0833">Ubl conjugation pathway</keyword>
<keyword evidence="8" id="KW-0472">Membrane</keyword>
<keyword evidence="2" id="KW-0812">Transmembrane</keyword>
<keyword evidence="6" id="KW-0862">Zinc</keyword>
<dbReference type="InterPro" id="IPR001841">
    <property type="entry name" value="Znf_RING"/>
</dbReference>
<dbReference type="GO" id="GO:0016020">
    <property type="term" value="C:membrane"/>
    <property type="evidence" value="ECO:0007669"/>
    <property type="project" value="UniProtKB-SubCell"/>
</dbReference>
<organism evidence="12 13">
    <name type="scientific">Lucilia cuprina</name>
    <name type="common">Green bottle fly</name>
    <name type="synonym">Australian sheep blowfly</name>
    <dbReference type="NCBI Taxonomy" id="7375"/>
    <lineage>
        <taxon>Eukaryota</taxon>
        <taxon>Metazoa</taxon>
        <taxon>Ecdysozoa</taxon>
        <taxon>Arthropoda</taxon>
        <taxon>Hexapoda</taxon>
        <taxon>Insecta</taxon>
        <taxon>Pterygota</taxon>
        <taxon>Neoptera</taxon>
        <taxon>Endopterygota</taxon>
        <taxon>Diptera</taxon>
        <taxon>Brachycera</taxon>
        <taxon>Muscomorpha</taxon>
        <taxon>Oestroidea</taxon>
        <taxon>Calliphoridae</taxon>
        <taxon>Luciliinae</taxon>
        <taxon>Lucilia</taxon>
    </lineage>
</organism>
<evidence type="ECO:0000313" key="12">
    <source>
        <dbReference type="EMBL" id="KNC32309.1"/>
    </source>
</evidence>
<feature type="compositionally biased region" description="Low complexity" evidence="10">
    <location>
        <begin position="232"/>
        <end position="255"/>
    </location>
</feature>
<dbReference type="Proteomes" id="UP000037069">
    <property type="component" value="Unassembled WGS sequence"/>
</dbReference>
<evidence type="ECO:0000256" key="10">
    <source>
        <dbReference type="SAM" id="MobiDB-lite"/>
    </source>
</evidence>
<evidence type="ECO:0000256" key="4">
    <source>
        <dbReference type="ARBA" id="ARBA00022771"/>
    </source>
</evidence>
<feature type="domain" description="RING-type" evidence="11">
    <location>
        <begin position="613"/>
        <end position="651"/>
    </location>
</feature>
<name>A0A0L0CLI8_LUCCU</name>
<protein>
    <recommendedName>
        <fullName evidence="11">RING-type domain-containing protein</fullName>
    </recommendedName>
</protein>
<comment type="caution">
    <text evidence="12">The sequence shown here is derived from an EMBL/GenBank/DDBJ whole genome shotgun (WGS) entry which is preliminary data.</text>
</comment>
<dbReference type="GO" id="GO:0061630">
    <property type="term" value="F:ubiquitin protein ligase activity"/>
    <property type="evidence" value="ECO:0007669"/>
    <property type="project" value="InterPro"/>
</dbReference>
<dbReference type="PROSITE" id="PS50089">
    <property type="entry name" value="ZF_RING_2"/>
    <property type="match status" value="1"/>
</dbReference>
<comment type="subcellular location">
    <subcellularLocation>
        <location evidence="1">Membrane</location>
        <topology evidence="1">Multi-pass membrane protein</topology>
    </subcellularLocation>
</comment>
<feature type="region of interest" description="Disordered" evidence="10">
    <location>
        <begin position="1"/>
        <end position="34"/>
    </location>
</feature>
<dbReference type="PANTHER" id="PTHR15860:SF0">
    <property type="entry name" value="LP20373P"/>
    <property type="match status" value="1"/>
</dbReference>
<feature type="region of interest" description="Disordered" evidence="10">
    <location>
        <begin position="218"/>
        <end position="320"/>
    </location>
</feature>
<dbReference type="InterPro" id="IPR013083">
    <property type="entry name" value="Znf_RING/FYVE/PHD"/>
</dbReference>
<evidence type="ECO:0000256" key="7">
    <source>
        <dbReference type="ARBA" id="ARBA00022989"/>
    </source>
</evidence>
<dbReference type="PANTHER" id="PTHR15860">
    <property type="entry name" value="UNCHARACTERIZED RING FINGER-CONTAINING PROTEIN"/>
    <property type="match status" value="1"/>
</dbReference>
<feature type="compositionally biased region" description="Low complexity" evidence="10">
    <location>
        <begin position="1"/>
        <end position="22"/>
    </location>
</feature>
<dbReference type="SUPFAM" id="SSF57850">
    <property type="entry name" value="RING/U-box"/>
    <property type="match status" value="1"/>
</dbReference>
<dbReference type="AlphaFoldDB" id="A0A0L0CLI8"/>
<dbReference type="EMBL" id="JRES01000321">
    <property type="protein sequence ID" value="KNC32309.1"/>
    <property type="molecule type" value="Genomic_DNA"/>
</dbReference>
<dbReference type="InterPro" id="IPR017907">
    <property type="entry name" value="Znf_RING_CS"/>
</dbReference>
<evidence type="ECO:0000256" key="8">
    <source>
        <dbReference type="ARBA" id="ARBA00023136"/>
    </source>
</evidence>
<evidence type="ECO:0000256" key="3">
    <source>
        <dbReference type="ARBA" id="ARBA00022723"/>
    </source>
</evidence>
<feature type="compositionally biased region" description="Polar residues" evidence="10">
    <location>
        <begin position="308"/>
        <end position="320"/>
    </location>
</feature>
<sequence length="672" mass="74625">MSNNNNNTRNIYNTTAGRSSSSVGGGGHSSSDNDEMEVLLSQSTASQHAMGNSQTTINIENDMSPGTSQQHLQRQQLLQQLRRDADATRINMDMDVTHLQSANSVDNSNLDDRQRIPNLFAMLREARHQLNRSQSLRDAHPNVTTPNGEYSTANAHPRTWRENLYEVLSSPVTPRSDVLRAIFAPVSTASVRYDSLPTNDVIPEEQFHFLLNRQNANQPECDLQPPFRSHHSSNGLETQTSSSSSALRLSRQNSRLTEDRSINENSTSAPQTPAVDISLDSNGSGGGGGSRRQSNAAASTANAARIPQRQTSATGSTTAPTIDMIDDADTNAVGEMIVKLVTHFVRYLPFIFIIFVKFIHDHLLGILDILLLHGVLYQLNKSLKEQIAKLNQKSYAVLIRDMILVVCVVTYRFILSTSTPDPFGLLINPPGATITLDLFSAQNPSPSANELASELLGKHQIEEVPALPTSNPSNSTISVAKTISLGALLYYVAVNDLILKLLTQLIKIIVTMLPTKAIRHKSRARLYALIEYISQFYRALVPMRQWLTFLFESYTGLEVISGILFSAFYMGAKGFEFVERGKPLKKALINFVRNMDYDRKPTKDELEAAGTVCPICHDTYTTPVVLECGHIFCDECVNTWFKREQTCPMCRAKVSEDPTWQDGATTYFYQLC</sequence>
<dbReference type="InterPro" id="IPR044235">
    <property type="entry name" value="RNFT1/2"/>
</dbReference>
<accession>A0A0L0CLI8</accession>
<evidence type="ECO:0000256" key="5">
    <source>
        <dbReference type="ARBA" id="ARBA00022786"/>
    </source>
</evidence>
<keyword evidence="4 9" id="KW-0863">Zinc-finger</keyword>
<dbReference type="SMART" id="SM00184">
    <property type="entry name" value="RING"/>
    <property type="match status" value="1"/>
</dbReference>
<dbReference type="GO" id="GO:0008270">
    <property type="term" value="F:zinc ion binding"/>
    <property type="evidence" value="ECO:0007669"/>
    <property type="project" value="UniProtKB-KW"/>
</dbReference>
<gene>
    <name evidence="12" type="ORF">FF38_14022</name>
</gene>
<keyword evidence="3" id="KW-0479">Metal-binding</keyword>
<feature type="compositionally biased region" description="Polar residues" evidence="10">
    <location>
        <begin position="141"/>
        <end position="154"/>
    </location>
</feature>
<feature type="region of interest" description="Disordered" evidence="10">
    <location>
        <begin position="131"/>
        <end position="154"/>
    </location>
</feature>
<keyword evidence="7" id="KW-1133">Transmembrane helix</keyword>
<reference evidence="12 13" key="1">
    <citation type="journal article" date="2015" name="Nat. Commun.">
        <title>Lucilia cuprina genome unlocks parasitic fly biology to underpin future interventions.</title>
        <authorList>
            <person name="Anstead C.A."/>
            <person name="Korhonen P.K."/>
            <person name="Young N.D."/>
            <person name="Hall R.S."/>
            <person name="Jex A.R."/>
            <person name="Murali S.C."/>
            <person name="Hughes D.S."/>
            <person name="Lee S.F."/>
            <person name="Perry T."/>
            <person name="Stroehlein A.J."/>
            <person name="Ansell B.R."/>
            <person name="Breugelmans B."/>
            <person name="Hofmann A."/>
            <person name="Qu J."/>
            <person name="Dugan S."/>
            <person name="Lee S.L."/>
            <person name="Chao H."/>
            <person name="Dinh H."/>
            <person name="Han Y."/>
            <person name="Doddapaneni H.V."/>
            <person name="Worley K.C."/>
            <person name="Muzny D.M."/>
            <person name="Ioannidis P."/>
            <person name="Waterhouse R.M."/>
            <person name="Zdobnov E.M."/>
            <person name="James P.J."/>
            <person name="Bagnall N.H."/>
            <person name="Kotze A.C."/>
            <person name="Gibbs R.A."/>
            <person name="Richards S."/>
            <person name="Batterham P."/>
            <person name="Gasser R.B."/>
        </authorList>
    </citation>
    <scope>NUCLEOTIDE SEQUENCE [LARGE SCALE GENOMIC DNA]</scope>
    <source>
        <strain evidence="12 13">LS</strain>
        <tissue evidence="12">Full body</tissue>
    </source>
</reference>
<dbReference type="GO" id="GO:1904294">
    <property type="term" value="P:positive regulation of ERAD pathway"/>
    <property type="evidence" value="ECO:0007669"/>
    <property type="project" value="InterPro"/>
</dbReference>
<evidence type="ECO:0000313" key="13">
    <source>
        <dbReference type="Proteomes" id="UP000037069"/>
    </source>
</evidence>
<dbReference type="Gene3D" id="3.30.40.10">
    <property type="entry name" value="Zinc/RING finger domain, C3HC4 (zinc finger)"/>
    <property type="match status" value="1"/>
</dbReference>
<evidence type="ECO:0000256" key="2">
    <source>
        <dbReference type="ARBA" id="ARBA00022692"/>
    </source>
</evidence>
<dbReference type="Pfam" id="PF13920">
    <property type="entry name" value="zf-C3HC4_3"/>
    <property type="match status" value="1"/>
</dbReference>
<feature type="compositionally biased region" description="Low complexity" evidence="10">
    <location>
        <begin position="291"/>
        <end position="304"/>
    </location>
</feature>
<evidence type="ECO:0000256" key="9">
    <source>
        <dbReference type="PROSITE-ProRule" id="PRU00175"/>
    </source>
</evidence>
<dbReference type="PROSITE" id="PS00518">
    <property type="entry name" value="ZF_RING_1"/>
    <property type="match status" value="1"/>
</dbReference>
<dbReference type="CDD" id="cd16532">
    <property type="entry name" value="RING-HC_RNFT1-like"/>
    <property type="match status" value="1"/>
</dbReference>
<evidence type="ECO:0000256" key="1">
    <source>
        <dbReference type="ARBA" id="ARBA00004141"/>
    </source>
</evidence>
<keyword evidence="13" id="KW-1185">Reference proteome</keyword>
<evidence type="ECO:0000256" key="6">
    <source>
        <dbReference type="ARBA" id="ARBA00022833"/>
    </source>
</evidence>
<evidence type="ECO:0000259" key="11">
    <source>
        <dbReference type="PROSITE" id="PS50089"/>
    </source>
</evidence>
<proteinExistence type="predicted"/>
<dbReference type="STRING" id="7375.A0A0L0CLI8"/>